<keyword evidence="1" id="KW-1133">Transmembrane helix</keyword>
<comment type="caution">
    <text evidence="2">The sequence shown here is derived from an EMBL/GenBank/DDBJ whole genome shotgun (WGS) entry which is preliminary data.</text>
</comment>
<dbReference type="Proteomes" id="UP000316624">
    <property type="component" value="Unassembled WGS sequence"/>
</dbReference>
<keyword evidence="1" id="KW-0472">Membrane</keyword>
<evidence type="ECO:0000256" key="1">
    <source>
        <dbReference type="SAM" id="Phobius"/>
    </source>
</evidence>
<gene>
    <name evidence="2" type="ORF">IQ35_03553</name>
</gene>
<reference evidence="2 3" key="1">
    <citation type="journal article" date="2015" name="Stand. Genomic Sci.">
        <title>Genomic Encyclopedia of Bacterial and Archaeal Type Strains, Phase III: the genomes of soil and plant-associated and newly described type strains.</title>
        <authorList>
            <person name="Whitman W.B."/>
            <person name="Woyke T."/>
            <person name="Klenk H.P."/>
            <person name="Zhou Y."/>
            <person name="Lilburn T.G."/>
            <person name="Beck B.J."/>
            <person name="De Vos P."/>
            <person name="Vandamme P."/>
            <person name="Eisen J.A."/>
            <person name="Garrity G."/>
            <person name="Hugenholtz P."/>
            <person name="Kyrpides N.C."/>
        </authorList>
    </citation>
    <scope>NUCLEOTIDE SEQUENCE [LARGE SCALE GENOMIC DNA]</scope>
    <source>
        <strain evidence="2 3">CGMCC 1.7748</strain>
    </source>
</reference>
<protein>
    <submittedName>
        <fullName evidence="2">Uncharacterized protein</fullName>
    </submittedName>
</protein>
<keyword evidence="3" id="KW-1185">Reference proteome</keyword>
<sequence length="81" mass="9318">MTRDQLFAELTATRRRQRLALLVALSPFYLAFALGWIFRNPTALFVGAVGFLAVAVLYWRFAPSHRVAPRIDHDNKQETEQ</sequence>
<dbReference type="EMBL" id="VLKK01000022">
    <property type="protein sequence ID" value="TWH90270.1"/>
    <property type="molecule type" value="Genomic_DNA"/>
</dbReference>
<feature type="transmembrane region" description="Helical" evidence="1">
    <location>
        <begin position="20"/>
        <end position="38"/>
    </location>
</feature>
<keyword evidence="1" id="KW-0812">Transmembrane</keyword>
<organism evidence="2 3">
    <name type="scientific">Sphingobium wenxiniae (strain DSM 21828 / CGMCC 1.7748 / JZ-1)</name>
    <dbReference type="NCBI Taxonomy" id="595605"/>
    <lineage>
        <taxon>Bacteria</taxon>
        <taxon>Pseudomonadati</taxon>
        <taxon>Pseudomonadota</taxon>
        <taxon>Alphaproteobacteria</taxon>
        <taxon>Sphingomonadales</taxon>
        <taxon>Sphingomonadaceae</taxon>
        <taxon>Sphingobium</taxon>
    </lineage>
</organism>
<dbReference type="RefSeq" id="WP_145075381.1">
    <property type="nucleotide sequence ID" value="NZ_JACIIY010000024.1"/>
</dbReference>
<proteinExistence type="predicted"/>
<dbReference type="AlphaFoldDB" id="A0A562K4C0"/>
<feature type="transmembrane region" description="Helical" evidence="1">
    <location>
        <begin position="44"/>
        <end position="61"/>
    </location>
</feature>
<name>A0A562K4C0_SPHWJ</name>
<accession>A0A562K4C0</accession>
<evidence type="ECO:0000313" key="3">
    <source>
        <dbReference type="Proteomes" id="UP000316624"/>
    </source>
</evidence>
<evidence type="ECO:0000313" key="2">
    <source>
        <dbReference type="EMBL" id="TWH90270.1"/>
    </source>
</evidence>